<evidence type="ECO:0000313" key="2">
    <source>
        <dbReference type="Proteomes" id="UP000726777"/>
    </source>
</evidence>
<dbReference type="Proteomes" id="UP000726777">
    <property type="component" value="Unassembled WGS sequence"/>
</dbReference>
<organism evidence="1 2">
    <name type="scientific">Vibrio parahaemolyticus</name>
    <dbReference type="NCBI Taxonomy" id="670"/>
    <lineage>
        <taxon>Bacteria</taxon>
        <taxon>Pseudomonadati</taxon>
        <taxon>Pseudomonadota</taxon>
        <taxon>Gammaproteobacteria</taxon>
        <taxon>Vibrionales</taxon>
        <taxon>Vibrionaceae</taxon>
        <taxon>Vibrio</taxon>
    </lineage>
</organism>
<evidence type="ECO:0000313" key="1">
    <source>
        <dbReference type="EMBL" id="MCC3803835.1"/>
    </source>
</evidence>
<dbReference type="AlphaFoldDB" id="A0A9Q3YKB1"/>
<dbReference type="RefSeq" id="WP_228085509.1">
    <property type="nucleotide sequence ID" value="NZ_JACVHL010000002.1"/>
</dbReference>
<dbReference type="EMBL" id="JACVHL010000002">
    <property type="protein sequence ID" value="MCC3803835.1"/>
    <property type="molecule type" value="Genomic_DNA"/>
</dbReference>
<accession>A0A9Q3YKB1</accession>
<sequence length="113" mass="12644">MTPIQSDAQLRKILQDAINANGVHIPLSQRSEKGLEHFKATNGTLFTTLTLSADLTTVSTTTNIRPKAPLVELEQSQDLLLEETREQKIEPTVESVLKFFDTTLIAFRTAYRS</sequence>
<protein>
    <submittedName>
        <fullName evidence="1">Uncharacterized protein</fullName>
    </submittedName>
</protein>
<reference evidence="1" key="1">
    <citation type="submission" date="2020-09" db="EMBL/GenBank/DDBJ databases">
        <title>Genome sequence of Vibrio parahaemolyticus isolates.</title>
        <authorList>
            <person name="Hammerl J.A."/>
            <person name="Strauch E."/>
        </authorList>
    </citation>
    <scope>NUCLEOTIDE SEQUENCE</scope>
    <source>
        <strain evidence="1">17-VB00146</strain>
    </source>
</reference>
<name>A0A9Q3YKB1_VIBPH</name>
<comment type="caution">
    <text evidence="1">The sequence shown here is derived from an EMBL/GenBank/DDBJ whole genome shotgun (WGS) entry which is preliminary data.</text>
</comment>
<proteinExistence type="predicted"/>
<gene>
    <name evidence="1" type="ORF">IB292_02175</name>
</gene>